<reference evidence="2" key="1">
    <citation type="journal article" date="2023" name="Mol. Phylogenet. Evol.">
        <title>Genome-scale phylogeny and comparative genomics of the fungal order Sordariales.</title>
        <authorList>
            <person name="Hensen N."/>
            <person name="Bonometti L."/>
            <person name="Westerberg I."/>
            <person name="Brannstrom I.O."/>
            <person name="Guillou S."/>
            <person name="Cros-Aarteil S."/>
            <person name="Calhoun S."/>
            <person name="Haridas S."/>
            <person name="Kuo A."/>
            <person name="Mondo S."/>
            <person name="Pangilinan J."/>
            <person name="Riley R."/>
            <person name="LaButti K."/>
            <person name="Andreopoulos B."/>
            <person name="Lipzen A."/>
            <person name="Chen C."/>
            <person name="Yan M."/>
            <person name="Daum C."/>
            <person name="Ng V."/>
            <person name="Clum A."/>
            <person name="Steindorff A."/>
            <person name="Ohm R.A."/>
            <person name="Martin F."/>
            <person name="Silar P."/>
            <person name="Natvig D.O."/>
            <person name="Lalanne C."/>
            <person name="Gautier V."/>
            <person name="Ament-Velasquez S.L."/>
            <person name="Kruys A."/>
            <person name="Hutchinson M.I."/>
            <person name="Powell A.J."/>
            <person name="Barry K."/>
            <person name="Miller A.N."/>
            <person name="Grigoriev I.V."/>
            <person name="Debuchy R."/>
            <person name="Gladieux P."/>
            <person name="Hiltunen Thoren M."/>
            <person name="Johannesson H."/>
        </authorList>
    </citation>
    <scope>NUCLEOTIDE SEQUENCE</scope>
    <source>
        <strain evidence="2">CBS 103.79</strain>
    </source>
</reference>
<evidence type="ECO:0000256" key="1">
    <source>
        <dbReference type="SAM" id="MobiDB-lite"/>
    </source>
</evidence>
<protein>
    <submittedName>
        <fullName evidence="2">Uncharacterized protein</fullName>
    </submittedName>
</protein>
<feature type="compositionally biased region" description="Low complexity" evidence="1">
    <location>
        <begin position="51"/>
        <end position="64"/>
    </location>
</feature>
<evidence type="ECO:0000313" key="2">
    <source>
        <dbReference type="EMBL" id="KAK3900897.1"/>
    </source>
</evidence>
<reference evidence="2" key="2">
    <citation type="submission" date="2023-05" db="EMBL/GenBank/DDBJ databases">
        <authorList>
            <consortium name="Lawrence Berkeley National Laboratory"/>
            <person name="Steindorff A."/>
            <person name="Hensen N."/>
            <person name="Bonometti L."/>
            <person name="Westerberg I."/>
            <person name="Brannstrom I.O."/>
            <person name="Guillou S."/>
            <person name="Cros-Aarteil S."/>
            <person name="Calhoun S."/>
            <person name="Haridas S."/>
            <person name="Kuo A."/>
            <person name="Mondo S."/>
            <person name="Pangilinan J."/>
            <person name="Riley R."/>
            <person name="Labutti K."/>
            <person name="Andreopoulos B."/>
            <person name="Lipzen A."/>
            <person name="Chen C."/>
            <person name="Yanf M."/>
            <person name="Daum C."/>
            <person name="Ng V."/>
            <person name="Clum A."/>
            <person name="Ohm R."/>
            <person name="Martin F."/>
            <person name="Silar P."/>
            <person name="Natvig D."/>
            <person name="Lalanne C."/>
            <person name="Gautier V."/>
            <person name="Ament-Velasquez S.L."/>
            <person name="Kruys A."/>
            <person name="Hutchinson M.I."/>
            <person name="Powell A.J."/>
            <person name="Barry K."/>
            <person name="Miller A.N."/>
            <person name="Grigoriev I.V."/>
            <person name="Debuchy R."/>
            <person name="Gladieux P."/>
            <person name="Thoren M.H."/>
            <person name="Johannesson H."/>
        </authorList>
    </citation>
    <scope>NUCLEOTIDE SEQUENCE</scope>
    <source>
        <strain evidence="2">CBS 103.79</strain>
    </source>
</reference>
<gene>
    <name evidence="2" type="ORF">C8A05DRAFT_35447</name>
</gene>
<evidence type="ECO:0000313" key="3">
    <source>
        <dbReference type="Proteomes" id="UP001303889"/>
    </source>
</evidence>
<dbReference type="Proteomes" id="UP001303889">
    <property type="component" value="Unassembled WGS sequence"/>
</dbReference>
<name>A0AAN6MIT6_9PEZI</name>
<dbReference type="EMBL" id="MU855627">
    <property type="protein sequence ID" value="KAK3900897.1"/>
    <property type="molecule type" value="Genomic_DNA"/>
</dbReference>
<feature type="region of interest" description="Disordered" evidence="1">
    <location>
        <begin position="1"/>
        <end position="124"/>
    </location>
</feature>
<accession>A0AAN6MIT6</accession>
<sequence length="366" mass="39540">MESLTPYPLIPTPCYHNTPTNPPRPLSPTARASLTVHRLPASSNSPHRRLSTTSTTTLTTSSSRSSREEAATLFQPSLSSLGLPPAAVLPSRRSSTSSSTAPTLVHSVTSSTSTTTRPFTPVPTAKDQQAHADFLASLFDADALIRGYVLSAWEQHAEYVTVDSHLPMAGLVAIGRMGREDGVRACRGLVRVPVVHEEVVAGLWEFLVGYVEGGVEVRGLEAMEGPVGEANEGWEKTGVWVDELLAVNSRREKDEAADHKPKKGMACLTAFLRQCQHWVRHHRAREEHAAAPRNSTRCPFCSGHCADFCAPEPTTAGEGDNGFWQREEPVLSKGGSDMANGRRGRKRAALAALGRRFFLCGAGKGE</sequence>
<proteinExistence type="predicted"/>
<organism evidence="2 3">
    <name type="scientific">Staphylotrichum tortipilum</name>
    <dbReference type="NCBI Taxonomy" id="2831512"/>
    <lineage>
        <taxon>Eukaryota</taxon>
        <taxon>Fungi</taxon>
        <taxon>Dikarya</taxon>
        <taxon>Ascomycota</taxon>
        <taxon>Pezizomycotina</taxon>
        <taxon>Sordariomycetes</taxon>
        <taxon>Sordariomycetidae</taxon>
        <taxon>Sordariales</taxon>
        <taxon>Chaetomiaceae</taxon>
        <taxon>Staphylotrichum</taxon>
    </lineage>
</organism>
<comment type="caution">
    <text evidence="2">The sequence shown here is derived from an EMBL/GenBank/DDBJ whole genome shotgun (WGS) entry which is preliminary data.</text>
</comment>
<dbReference type="AlphaFoldDB" id="A0AAN6MIT6"/>
<keyword evidence="3" id="KW-1185">Reference proteome</keyword>
<feature type="compositionally biased region" description="Low complexity" evidence="1">
    <location>
        <begin position="91"/>
        <end position="124"/>
    </location>
</feature>